<feature type="transmembrane region" description="Helical" evidence="5">
    <location>
        <begin position="120"/>
        <end position="142"/>
    </location>
</feature>
<dbReference type="InterPro" id="IPR011547">
    <property type="entry name" value="SLC26A/SulP_dom"/>
</dbReference>
<dbReference type="GeneID" id="97546993"/>
<evidence type="ECO:0000259" key="6">
    <source>
        <dbReference type="PROSITE" id="PS50801"/>
    </source>
</evidence>
<feature type="transmembrane region" description="Helical" evidence="5">
    <location>
        <begin position="189"/>
        <end position="208"/>
    </location>
</feature>
<dbReference type="OrthoDB" id="76857at2157"/>
<organism evidence="7 8">
    <name type="scientific">Methanospirillum lacunae</name>
    <dbReference type="NCBI Taxonomy" id="668570"/>
    <lineage>
        <taxon>Archaea</taxon>
        <taxon>Methanobacteriati</taxon>
        <taxon>Methanobacteriota</taxon>
        <taxon>Stenosarchaea group</taxon>
        <taxon>Methanomicrobia</taxon>
        <taxon>Methanomicrobiales</taxon>
        <taxon>Methanospirillaceae</taxon>
        <taxon>Methanospirillum</taxon>
    </lineage>
</organism>
<name>A0A2V2MTM6_9EURY</name>
<evidence type="ECO:0000256" key="5">
    <source>
        <dbReference type="SAM" id="Phobius"/>
    </source>
</evidence>
<reference evidence="7 8" key="1">
    <citation type="submission" date="2018-05" db="EMBL/GenBank/DDBJ databases">
        <title>Draft genome of Methanospirillum lacunae Ki8-1.</title>
        <authorList>
            <person name="Dueholm M.S."/>
            <person name="Nielsen P.H."/>
            <person name="Bakmann L.F."/>
            <person name="Otzen D.E."/>
        </authorList>
    </citation>
    <scope>NUCLEOTIDE SEQUENCE [LARGE SCALE GENOMIC DNA]</scope>
    <source>
        <strain evidence="7 8">Ki8-1</strain>
    </source>
</reference>
<evidence type="ECO:0000313" key="8">
    <source>
        <dbReference type="Proteomes" id="UP000245657"/>
    </source>
</evidence>
<dbReference type="PROSITE" id="PS50801">
    <property type="entry name" value="STAS"/>
    <property type="match status" value="1"/>
</dbReference>
<dbReference type="GO" id="GO:0055085">
    <property type="term" value="P:transmembrane transport"/>
    <property type="evidence" value="ECO:0007669"/>
    <property type="project" value="InterPro"/>
</dbReference>
<dbReference type="Proteomes" id="UP000245657">
    <property type="component" value="Unassembled WGS sequence"/>
</dbReference>
<dbReference type="RefSeq" id="WP_109969000.1">
    <property type="nucleotide sequence ID" value="NZ_CP176093.1"/>
</dbReference>
<keyword evidence="3 5" id="KW-1133">Transmembrane helix</keyword>
<evidence type="ECO:0000313" key="7">
    <source>
        <dbReference type="EMBL" id="PWR71382.1"/>
    </source>
</evidence>
<dbReference type="GO" id="GO:0016020">
    <property type="term" value="C:membrane"/>
    <property type="evidence" value="ECO:0007669"/>
    <property type="project" value="UniProtKB-SubCell"/>
</dbReference>
<dbReference type="Pfam" id="PF00916">
    <property type="entry name" value="Sulfate_transp"/>
    <property type="match status" value="1"/>
</dbReference>
<feature type="transmembrane region" description="Helical" evidence="5">
    <location>
        <begin position="215"/>
        <end position="232"/>
    </location>
</feature>
<proteinExistence type="predicted"/>
<feature type="transmembrane region" description="Helical" evidence="5">
    <location>
        <begin position="252"/>
        <end position="278"/>
    </location>
</feature>
<feature type="transmembrane region" description="Helical" evidence="5">
    <location>
        <begin position="64"/>
        <end position="82"/>
    </location>
</feature>
<feature type="transmembrane region" description="Helical" evidence="5">
    <location>
        <begin position="94"/>
        <end position="114"/>
    </location>
</feature>
<dbReference type="Gene3D" id="3.30.750.24">
    <property type="entry name" value="STAS domain"/>
    <property type="match status" value="1"/>
</dbReference>
<feature type="transmembrane region" description="Helical" evidence="5">
    <location>
        <begin position="149"/>
        <end position="169"/>
    </location>
</feature>
<feature type="domain" description="STAS" evidence="6">
    <location>
        <begin position="450"/>
        <end position="565"/>
    </location>
</feature>
<keyword evidence="4 5" id="KW-0472">Membrane</keyword>
<keyword evidence="8" id="KW-1185">Reference proteome</keyword>
<protein>
    <recommendedName>
        <fullName evidence="6">STAS domain-containing protein</fullName>
    </recommendedName>
</protein>
<evidence type="ECO:0000256" key="3">
    <source>
        <dbReference type="ARBA" id="ARBA00022989"/>
    </source>
</evidence>
<evidence type="ECO:0000256" key="4">
    <source>
        <dbReference type="ARBA" id="ARBA00023136"/>
    </source>
</evidence>
<dbReference type="CDD" id="cd07042">
    <property type="entry name" value="STAS_SulP_like_sulfate_transporter"/>
    <property type="match status" value="1"/>
</dbReference>
<dbReference type="PANTHER" id="PTHR11814">
    <property type="entry name" value="SULFATE TRANSPORTER"/>
    <property type="match status" value="1"/>
</dbReference>
<comment type="subcellular location">
    <subcellularLocation>
        <location evidence="1">Membrane</location>
        <topology evidence="1">Multi-pass membrane protein</topology>
    </subcellularLocation>
</comment>
<comment type="caution">
    <text evidence="7">The sequence shown here is derived from an EMBL/GenBank/DDBJ whole genome shotgun (WGS) entry which is preliminary data.</text>
</comment>
<dbReference type="InterPro" id="IPR036513">
    <property type="entry name" value="STAS_dom_sf"/>
</dbReference>
<feature type="transmembrane region" description="Helical" evidence="5">
    <location>
        <begin position="37"/>
        <end position="58"/>
    </location>
</feature>
<dbReference type="Pfam" id="PF01740">
    <property type="entry name" value="STAS"/>
    <property type="match status" value="1"/>
</dbReference>
<evidence type="ECO:0000256" key="2">
    <source>
        <dbReference type="ARBA" id="ARBA00022692"/>
    </source>
</evidence>
<gene>
    <name evidence="7" type="ORF">DK846_10980</name>
</gene>
<dbReference type="AlphaFoldDB" id="A0A2V2MTM6"/>
<evidence type="ECO:0000256" key="1">
    <source>
        <dbReference type="ARBA" id="ARBA00004141"/>
    </source>
</evidence>
<dbReference type="EMBL" id="QGMY01000008">
    <property type="protein sequence ID" value="PWR71382.1"/>
    <property type="molecule type" value="Genomic_DNA"/>
</dbReference>
<accession>A0A2V2MTM6</accession>
<feature type="transmembrane region" description="Helical" evidence="5">
    <location>
        <begin position="334"/>
        <end position="358"/>
    </location>
</feature>
<feature type="transmembrane region" description="Helical" evidence="5">
    <location>
        <begin position="364"/>
        <end position="384"/>
    </location>
</feature>
<dbReference type="InterPro" id="IPR001902">
    <property type="entry name" value="SLC26A/SulP_fam"/>
</dbReference>
<sequence>MQINQPSWATIRGELAATLPITGWLPVYTKKLFRADIIAGITLTAFAIPELMAYAQLAGLPPEYGLYAGIVAPLVYCLFGTIREMNIGPSSSEAILTAAMLGMLVGIDAARYASLAALTVLMAGCLAIIARIFRLGFIVNLISETVLKGFLAGMGLVIICGQLFKIFGIKSISGAFFDQLIYLITHLPSANLPTVVIGVGAIAFLLCAERRCRKLPAALIVVIFSILVMNYTDLASRGVQEVGVIPAGLPSFIIPNISFNDVQFIFPLAFAIFLLAYVEDMSIGTSLARRYHYKVDSNQELLALGATSIATSLFQGFPVAGSFSRTALNEINGAVTQITGVIAAVLTAIVALFLTGLFTRMPEAIIGSLILVAVLRLVDVKGLLRIAKISRNEFGIAIATCAGVLLFGILSGVFIGVILSLTDILYRVTTPRIAILGRVPNTRQYADRIRHPENIAIPGILIIRVDAPLIFANAEMVKDRIEELIAEDPTVRLVLLDMSTSPIVDVSASDMIVDLYQELTTAGIKLRIADATWQVRRMLRISGVEDTIGEEITQTTSLETVLEDWNCAASATPVCPVPELENILQDQK</sequence>
<keyword evidence="2 5" id="KW-0812">Transmembrane</keyword>
<dbReference type="SUPFAM" id="SSF52091">
    <property type="entry name" value="SpoIIaa-like"/>
    <property type="match status" value="1"/>
</dbReference>
<dbReference type="InterPro" id="IPR002645">
    <property type="entry name" value="STAS_dom"/>
</dbReference>
<dbReference type="NCBIfam" id="TIGR00815">
    <property type="entry name" value="sulP"/>
    <property type="match status" value="1"/>
</dbReference>
<feature type="transmembrane region" description="Helical" evidence="5">
    <location>
        <begin position="396"/>
        <end position="421"/>
    </location>
</feature>